<dbReference type="Proteomes" id="UP000663855">
    <property type="component" value="Unassembled WGS sequence"/>
</dbReference>
<accession>A0A815MT63</accession>
<dbReference type="AlphaFoldDB" id="A0A815MT63"/>
<evidence type="ECO:0000313" key="4">
    <source>
        <dbReference type="Proteomes" id="UP000663855"/>
    </source>
</evidence>
<gene>
    <name evidence="3" type="ORF">BYL167_LOCUS504</name>
    <name evidence="2" type="ORF">CJN711_LOCUS23093</name>
</gene>
<protein>
    <submittedName>
        <fullName evidence="2">Uncharacterized protein</fullName>
    </submittedName>
</protein>
<sequence>MTKQIQSTDDLIYRPLAEIRANLLGLISNAEKEGGTEETKAAGNKTIQDCLDLEDHSQSAEETRAVFLAAETSETMKSRINRPLGNAALMKFQSLIAYLEQVKIGLHSLSEAGSYTENIRTARDLLSKQVWNAMYPLEKSKEDPFVLLNKLTRRGPNSLRYTIADVVTEYTNLEVRFILEDQKKETVLDWLKAAGVPQEAQEALLALVNNTLPAPIGLQVLVAYAITETYWAPFIDLEFPQAQTVILDTLSKTISEIKPPNAILRKLETELPKQAQNTKAAFSTARRIVSEMLYQDMLWTLEIRWLAENPSSVAFYDQVNALKNPLALKVVLTKLFVLSLGLWEPSERQANMFGDSYEVRNLMVFELEREVERFANVFPKELVGPYFTTLVSLKKNIASHFSFAEQPNKLNTTNEVALLDKAKSWSGNLVLRGIHREVLASAKMSGDYHLSLLVNNGDKEKAKEYVLKEIPKANLSGEEKFDQELRVSMPKALENLIKERETGKYLLPVVSAPSSSLVKHAPREEKKEEKEAEPPPPPSQQQIEQQQQLEQQQQQQQQQYFEQLEQQRQQRQQQRQQQQQQQMRLAVQALLPPPPGAASSPKVQGVKPNAKSIPISTLSTPIMKLGNNLSLVGSPLFGDPLRKIGGDLDKVKNQPTNEALSAAYKTFLTVKRDIEAKAPALFTKNKVALGNIESTFGAILKQYPPRAKKAPKTPPSSPEKTPPE</sequence>
<name>A0A815MT63_9BILA</name>
<reference evidence="2" key="1">
    <citation type="submission" date="2021-02" db="EMBL/GenBank/DDBJ databases">
        <authorList>
            <person name="Nowell W R."/>
        </authorList>
    </citation>
    <scope>NUCLEOTIDE SEQUENCE</scope>
</reference>
<dbReference type="EMBL" id="CAJOBH010000054">
    <property type="protein sequence ID" value="CAF3754317.1"/>
    <property type="molecule type" value="Genomic_DNA"/>
</dbReference>
<feature type="compositionally biased region" description="Basic and acidic residues" evidence="1">
    <location>
        <begin position="521"/>
        <end position="533"/>
    </location>
</feature>
<feature type="region of interest" description="Disordered" evidence="1">
    <location>
        <begin position="513"/>
        <end position="554"/>
    </location>
</feature>
<dbReference type="PANTHER" id="PTHR24330:SF19">
    <property type="entry name" value="MEDIATOR OF RNA POLYMERASE II TRANSCRIPTION SUBUNIT 29"/>
    <property type="match status" value="1"/>
</dbReference>
<dbReference type="Proteomes" id="UP000681967">
    <property type="component" value="Unassembled WGS sequence"/>
</dbReference>
<feature type="region of interest" description="Disordered" evidence="1">
    <location>
        <begin position="703"/>
        <end position="724"/>
    </location>
</feature>
<dbReference type="InterPro" id="IPR052145">
    <property type="entry name" value="Mediator/Homeobox_domain"/>
</dbReference>
<evidence type="ECO:0000313" key="3">
    <source>
        <dbReference type="EMBL" id="CAF3754317.1"/>
    </source>
</evidence>
<dbReference type="PANTHER" id="PTHR24330">
    <property type="entry name" value="HOMEOBOX PROTEIN BARH-LIKE"/>
    <property type="match status" value="1"/>
</dbReference>
<evidence type="ECO:0000313" key="2">
    <source>
        <dbReference type="EMBL" id="CAF1422538.1"/>
    </source>
</evidence>
<comment type="caution">
    <text evidence="2">The sequence shown here is derived from an EMBL/GenBank/DDBJ whole genome shotgun (WGS) entry which is preliminary data.</text>
</comment>
<organism evidence="2 4">
    <name type="scientific">Rotaria magnacalcarata</name>
    <dbReference type="NCBI Taxonomy" id="392030"/>
    <lineage>
        <taxon>Eukaryota</taxon>
        <taxon>Metazoa</taxon>
        <taxon>Spiralia</taxon>
        <taxon>Gnathifera</taxon>
        <taxon>Rotifera</taxon>
        <taxon>Eurotatoria</taxon>
        <taxon>Bdelloidea</taxon>
        <taxon>Philodinida</taxon>
        <taxon>Philodinidae</taxon>
        <taxon>Rotaria</taxon>
    </lineage>
</organism>
<feature type="compositionally biased region" description="Low complexity" evidence="1">
    <location>
        <begin position="540"/>
        <end position="554"/>
    </location>
</feature>
<evidence type="ECO:0000256" key="1">
    <source>
        <dbReference type="SAM" id="MobiDB-lite"/>
    </source>
</evidence>
<dbReference type="EMBL" id="CAJNOV010010806">
    <property type="protein sequence ID" value="CAF1422538.1"/>
    <property type="molecule type" value="Genomic_DNA"/>
</dbReference>
<proteinExistence type="predicted"/>